<reference evidence="9 10" key="1">
    <citation type="journal article" date="2010" name="J. Bacteriol.">
        <title>Genome sequences of Pelagibaca bermudensis HTCC2601T and Maritimibacter alkaliphilus HTCC2654T, the type strains of two marine Roseobacter genera.</title>
        <authorList>
            <person name="Thrash J.C."/>
            <person name="Cho J.C."/>
            <person name="Ferriera S."/>
            <person name="Johnson J."/>
            <person name="Vergin K.L."/>
            <person name="Giovannoni S.J."/>
        </authorList>
    </citation>
    <scope>NUCLEOTIDE SEQUENCE [LARGE SCALE GENOMIC DNA]</scope>
    <source>
        <strain evidence="9 10">HTCC2654</strain>
    </source>
</reference>
<dbReference type="Pfam" id="PF04542">
    <property type="entry name" value="Sigma70_r2"/>
    <property type="match status" value="1"/>
</dbReference>
<dbReference type="InterPro" id="IPR014284">
    <property type="entry name" value="RNA_pol_sigma-70_dom"/>
</dbReference>
<keyword evidence="4 6" id="KW-0238">DNA-binding</keyword>
<evidence type="ECO:0000256" key="2">
    <source>
        <dbReference type="ARBA" id="ARBA00023015"/>
    </source>
</evidence>
<dbReference type="CDD" id="cd06171">
    <property type="entry name" value="Sigma70_r4"/>
    <property type="match status" value="1"/>
</dbReference>
<dbReference type="InterPro" id="IPR007627">
    <property type="entry name" value="RNA_pol_sigma70_r2"/>
</dbReference>
<keyword evidence="5 6" id="KW-0804">Transcription</keyword>
<dbReference type="InterPro" id="IPR039425">
    <property type="entry name" value="RNA_pol_sigma-70-like"/>
</dbReference>
<sequence length="185" mass="20465">MDPREAVVEHLPAMRAFAASLTRNSAAADDLVQDTIVKAWKNFDKFKPGTNLRAWLFTILRNTFYSDLRKKKREVEDVDGAMASTLSEKPHHDGRLAMADFEKVFAELPVEQREALILVGASGMSYEEAAETCGVAIGTIKSRINRGRARLAELLELNDDDGLELTDSATMAVLNSGMQVRKTGH</sequence>
<dbReference type="PANTHER" id="PTHR43133">
    <property type="entry name" value="RNA POLYMERASE ECF-TYPE SIGMA FACTO"/>
    <property type="match status" value="1"/>
</dbReference>
<evidence type="ECO:0000313" key="10">
    <source>
        <dbReference type="Proteomes" id="UP000002931"/>
    </source>
</evidence>
<dbReference type="SUPFAM" id="SSF88659">
    <property type="entry name" value="Sigma3 and sigma4 domains of RNA polymerase sigma factors"/>
    <property type="match status" value="1"/>
</dbReference>
<dbReference type="Gene3D" id="1.10.1740.10">
    <property type="match status" value="1"/>
</dbReference>
<evidence type="ECO:0000256" key="5">
    <source>
        <dbReference type="ARBA" id="ARBA00023163"/>
    </source>
</evidence>
<organism evidence="9 10">
    <name type="scientific">Maritimibacter alkaliphilus HTCC2654</name>
    <dbReference type="NCBI Taxonomy" id="314271"/>
    <lineage>
        <taxon>Bacteria</taxon>
        <taxon>Pseudomonadati</taxon>
        <taxon>Pseudomonadota</taxon>
        <taxon>Alphaproteobacteria</taxon>
        <taxon>Rhodobacterales</taxon>
        <taxon>Roseobacteraceae</taxon>
        <taxon>Maritimibacter</taxon>
    </lineage>
</organism>
<dbReference type="InterPro" id="IPR000838">
    <property type="entry name" value="RNA_pol_sigma70_ECF_CS"/>
</dbReference>
<evidence type="ECO:0000256" key="3">
    <source>
        <dbReference type="ARBA" id="ARBA00023082"/>
    </source>
</evidence>
<evidence type="ECO:0000313" key="9">
    <source>
        <dbReference type="EMBL" id="EAQ13179.1"/>
    </source>
</evidence>
<dbReference type="SUPFAM" id="SSF88946">
    <property type="entry name" value="Sigma2 domain of RNA polymerase sigma factors"/>
    <property type="match status" value="1"/>
</dbReference>
<comment type="similarity">
    <text evidence="1 6">Belongs to the sigma-70 factor family. ECF subfamily.</text>
</comment>
<dbReference type="Proteomes" id="UP000002931">
    <property type="component" value="Unassembled WGS sequence"/>
</dbReference>
<evidence type="ECO:0000256" key="6">
    <source>
        <dbReference type="RuleBase" id="RU000716"/>
    </source>
</evidence>
<keyword evidence="3 6" id="KW-0731">Sigma factor</keyword>
<comment type="caution">
    <text evidence="9">The sequence shown here is derived from an EMBL/GenBank/DDBJ whole genome shotgun (WGS) entry which is preliminary data.</text>
</comment>
<dbReference type="eggNOG" id="COG1595">
    <property type="taxonomic scope" value="Bacteria"/>
</dbReference>
<dbReference type="HOGENOM" id="CLU_047691_1_4_5"/>
<dbReference type="GO" id="GO:0006352">
    <property type="term" value="P:DNA-templated transcription initiation"/>
    <property type="evidence" value="ECO:0007669"/>
    <property type="project" value="InterPro"/>
</dbReference>
<dbReference type="GO" id="GO:0003677">
    <property type="term" value="F:DNA binding"/>
    <property type="evidence" value="ECO:0007669"/>
    <property type="project" value="UniProtKB-KW"/>
</dbReference>
<evidence type="ECO:0000259" key="7">
    <source>
        <dbReference type="Pfam" id="PF04542"/>
    </source>
</evidence>
<accession>A3VFR4</accession>
<evidence type="ECO:0000259" key="8">
    <source>
        <dbReference type="Pfam" id="PF08281"/>
    </source>
</evidence>
<feature type="domain" description="RNA polymerase sigma factor 70 region 4 type 2" evidence="8">
    <location>
        <begin position="101"/>
        <end position="151"/>
    </location>
</feature>
<dbReference type="InterPro" id="IPR036388">
    <property type="entry name" value="WH-like_DNA-bd_sf"/>
</dbReference>
<dbReference type="AlphaFoldDB" id="A3VFR4"/>
<protein>
    <recommendedName>
        <fullName evidence="6">RNA polymerase sigma factor</fullName>
    </recommendedName>
</protein>
<dbReference type="EMBL" id="AAMT01000006">
    <property type="protein sequence ID" value="EAQ13179.1"/>
    <property type="molecule type" value="Genomic_DNA"/>
</dbReference>
<dbReference type="PROSITE" id="PS01063">
    <property type="entry name" value="SIGMA70_ECF"/>
    <property type="match status" value="1"/>
</dbReference>
<dbReference type="GO" id="GO:0016987">
    <property type="term" value="F:sigma factor activity"/>
    <property type="evidence" value="ECO:0007669"/>
    <property type="project" value="UniProtKB-KW"/>
</dbReference>
<dbReference type="STRING" id="314271.RB2654_11793"/>
<dbReference type="InterPro" id="IPR013324">
    <property type="entry name" value="RNA_pol_sigma_r3/r4-like"/>
</dbReference>
<name>A3VFR4_9RHOB</name>
<keyword evidence="2 6" id="KW-0805">Transcription regulation</keyword>
<proteinExistence type="inferred from homology"/>
<dbReference type="PANTHER" id="PTHR43133:SF25">
    <property type="entry name" value="RNA POLYMERASE SIGMA FACTOR RFAY-RELATED"/>
    <property type="match status" value="1"/>
</dbReference>
<dbReference type="Pfam" id="PF08281">
    <property type="entry name" value="Sigma70_r4_2"/>
    <property type="match status" value="1"/>
</dbReference>
<dbReference type="NCBIfam" id="NF009198">
    <property type="entry name" value="PRK12546.1"/>
    <property type="match status" value="1"/>
</dbReference>
<gene>
    <name evidence="9" type="ORF">RB2654_11793</name>
</gene>
<dbReference type="NCBIfam" id="TIGR02937">
    <property type="entry name" value="sigma70-ECF"/>
    <property type="match status" value="1"/>
</dbReference>
<dbReference type="InterPro" id="IPR013325">
    <property type="entry name" value="RNA_pol_sigma_r2"/>
</dbReference>
<dbReference type="InterPro" id="IPR013249">
    <property type="entry name" value="RNA_pol_sigma70_r4_t2"/>
</dbReference>
<evidence type="ECO:0000256" key="1">
    <source>
        <dbReference type="ARBA" id="ARBA00010641"/>
    </source>
</evidence>
<evidence type="ECO:0000256" key="4">
    <source>
        <dbReference type="ARBA" id="ARBA00023125"/>
    </source>
</evidence>
<feature type="domain" description="RNA polymerase sigma-70 region 2" evidence="7">
    <location>
        <begin position="8"/>
        <end position="73"/>
    </location>
</feature>
<keyword evidence="10" id="KW-1185">Reference proteome</keyword>
<dbReference type="NCBIfam" id="NF009199">
    <property type="entry name" value="PRK12547.1"/>
    <property type="match status" value="1"/>
</dbReference>
<dbReference type="Gene3D" id="1.10.10.10">
    <property type="entry name" value="Winged helix-like DNA-binding domain superfamily/Winged helix DNA-binding domain"/>
    <property type="match status" value="1"/>
</dbReference>